<keyword evidence="2" id="KW-1185">Reference proteome</keyword>
<sequence length="212" mass="22955">MSYLHGGGIDRPLVITKGGTSVIPHDNWGGTFATGTLANGQRAECHGTVVTNCLWIVWPGWKTTASHAAETAPSGQSDWWGGLVDGMRDASGRMYIRNRYNDPATGQFTQTDPIGVEGGLNTYGFAAGDPVSYDDPFGLKVRLRIVLHAGGAMTYMPWRGWFNDDARVLIDPARVGQLWNVSALVALGHELGHAHAIMYGLTDKNVSGDHYR</sequence>
<dbReference type="PANTHER" id="PTHR32305:SF15">
    <property type="entry name" value="PROTEIN RHSA-RELATED"/>
    <property type="match status" value="1"/>
</dbReference>
<evidence type="ECO:0000313" key="1">
    <source>
        <dbReference type="EMBL" id="MBB6071957.1"/>
    </source>
</evidence>
<dbReference type="InterPro" id="IPR022385">
    <property type="entry name" value="Rhs_assc_core"/>
</dbReference>
<organism evidence="1 2">
    <name type="scientific">Longimicrobium terrae</name>
    <dbReference type="NCBI Taxonomy" id="1639882"/>
    <lineage>
        <taxon>Bacteria</taxon>
        <taxon>Pseudomonadati</taxon>
        <taxon>Gemmatimonadota</taxon>
        <taxon>Longimicrobiia</taxon>
        <taxon>Longimicrobiales</taxon>
        <taxon>Longimicrobiaceae</taxon>
        <taxon>Longimicrobium</taxon>
    </lineage>
</organism>
<accession>A0A841H1R4</accession>
<name>A0A841H1R4_9BACT</name>
<dbReference type="NCBIfam" id="TIGR03696">
    <property type="entry name" value="Rhs_assc_core"/>
    <property type="match status" value="1"/>
</dbReference>
<dbReference type="PANTHER" id="PTHR32305">
    <property type="match status" value="1"/>
</dbReference>
<gene>
    <name evidence="1" type="ORF">HNQ61_003617</name>
</gene>
<dbReference type="AlphaFoldDB" id="A0A841H1R4"/>
<dbReference type="EMBL" id="JACHIA010000011">
    <property type="protein sequence ID" value="MBB6071957.1"/>
    <property type="molecule type" value="Genomic_DNA"/>
</dbReference>
<dbReference type="Proteomes" id="UP000582837">
    <property type="component" value="Unassembled WGS sequence"/>
</dbReference>
<dbReference type="RefSeq" id="WP_205761611.1">
    <property type="nucleotide sequence ID" value="NZ_JABDTL010000001.1"/>
</dbReference>
<proteinExistence type="predicted"/>
<comment type="caution">
    <text evidence="1">The sequence shown here is derived from an EMBL/GenBank/DDBJ whole genome shotgun (WGS) entry which is preliminary data.</text>
</comment>
<evidence type="ECO:0000313" key="2">
    <source>
        <dbReference type="Proteomes" id="UP000582837"/>
    </source>
</evidence>
<protein>
    <submittedName>
        <fullName evidence="1">RHS repeat-associated protein</fullName>
    </submittedName>
</protein>
<dbReference type="Gene3D" id="2.180.10.10">
    <property type="entry name" value="RHS repeat-associated core"/>
    <property type="match status" value="1"/>
</dbReference>
<reference evidence="1 2" key="1">
    <citation type="submission" date="2020-08" db="EMBL/GenBank/DDBJ databases">
        <title>Genomic Encyclopedia of Type Strains, Phase IV (KMG-IV): sequencing the most valuable type-strain genomes for metagenomic binning, comparative biology and taxonomic classification.</title>
        <authorList>
            <person name="Goeker M."/>
        </authorList>
    </citation>
    <scope>NUCLEOTIDE SEQUENCE [LARGE SCALE GENOMIC DNA]</scope>
    <source>
        <strain evidence="1 2">DSM 29007</strain>
    </source>
</reference>
<dbReference type="InterPro" id="IPR050708">
    <property type="entry name" value="T6SS_VgrG/RHS"/>
</dbReference>